<feature type="region of interest" description="Disordered" evidence="1">
    <location>
        <begin position="209"/>
        <end position="230"/>
    </location>
</feature>
<feature type="compositionally biased region" description="Polar residues" evidence="1">
    <location>
        <begin position="380"/>
        <end position="390"/>
    </location>
</feature>
<evidence type="ECO:0000313" key="3">
    <source>
        <dbReference type="Proteomes" id="UP000076408"/>
    </source>
</evidence>
<feature type="region of interest" description="Disordered" evidence="1">
    <location>
        <begin position="529"/>
        <end position="556"/>
    </location>
</feature>
<dbReference type="STRING" id="30069.A0A182YJY0"/>
<evidence type="ECO:0000313" key="2">
    <source>
        <dbReference type="EnsemblMetazoa" id="ASTEI08766-PA"/>
    </source>
</evidence>
<feature type="compositionally biased region" description="Low complexity" evidence="1">
    <location>
        <begin position="1591"/>
        <end position="1618"/>
    </location>
</feature>
<dbReference type="OMA" id="SWDESMS"/>
<feature type="compositionally biased region" description="Basic and acidic residues" evidence="1">
    <location>
        <begin position="1032"/>
        <end position="1042"/>
    </location>
</feature>
<feature type="compositionally biased region" description="Polar residues" evidence="1">
    <location>
        <begin position="1911"/>
        <end position="1921"/>
    </location>
</feature>
<protein>
    <submittedName>
        <fullName evidence="2">Uncharacterized protein</fullName>
    </submittedName>
</protein>
<dbReference type="Proteomes" id="UP000076408">
    <property type="component" value="Unassembled WGS sequence"/>
</dbReference>
<reference evidence="2" key="2">
    <citation type="submission" date="2020-05" db="UniProtKB">
        <authorList>
            <consortium name="EnsemblMetazoa"/>
        </authorList>
    </citation>
    <scope>IDENTIFICATION</scope>
    <source>
        <strain evidence="2">Indian</strain>
    </source>
</reference>
<feature type="region of interest" description="Disordered" evidence="1">
    <location>
        <begin position="660"/>
        <end position="739"/>
    </location>
</feature>
<feature type="compositionally biased region" description="Polar residues" evidence="1">
    <location>
        <begin position="1749"/>
        <end position="1780"/>
    </location>
</feature>
<proteinExistence type="predicted"/>
<accession>A0A182YJY0</accession>
<feature type="compositionally biased region" description="Polar residues" evidence="1">
    <location>
        <begin position="683"/>
        <end position="692"/>
    </location>
</feature>
<feature type="region of interest" description="Disordered" evidence="1">
    <location>
        <begin position="1178"/>
        <end position="1209"/>
    </location>
</feature>
<dbReference type="VEuPathDB" id="VectorBase:ASTEI20_031481"/>
<keyword evidence="3" id="KW-1185">Reference proteome</keyword>
<feature type="compositionally biased region" description="Basic and acidic residues" evidence="1">
    <location>
        <begin position="1089"/>
        <end position="1112"/>
    </location>
</feature>
<feature type="region of interest" description="Disordered" evidence="1">
    <location>
        <begin position="331"/>
        <end position="390"/>
    </location>
</feature>
<feature type="compositionally biased region" description="Basic and acidic residues" evidence="1">
    <location>
        <begin position="1127"/>
        <end position="1143"/>
    </location>
</feature>
<feature type="compositionally biased region" description="Polar residues" evidence="1">
    <location>
        <begin position="338"/>
        <end position="357"/>
    </location>
</feature>
<dbReference type="VEuPathDB" id="VectorBase:ASTE009873"/>
<feature type="compositionally biased region" description="Low complexity" evidence="1">
    <location>
        <begin position="1781"/>
        <end position="1798"/>
    </location>
</feature>
<feature type="compositionally biased region" description="Basic and acidic residues" evidence="1">
    <location>
        <begin position="209"/>
        <end position="218"/>
    </location>
</feature>
<feature type="compositionally biased region" description="Low complexity" evidence="1">
    <location>
        <begin position="1076"/>
        <end position="1088"/>
    </location>
</feature>
<feature type="region of interest" description="Disordered" evidence="1">
    <location>
        <begin position="1815"/>
        <end position="1921"/>
    </location>
</feature>
<reference evidence="3" key="1">
    <citation type="journal article" date="2014" name="Genome Biol.">
        <title>Genome analysis of a major urban malaria vector mosquito, Anopheles stephensi.</title>
        <authorList>
            <person name="Jiang X."/>
            <person name="Peery A."/>
            <person name="Hall A.B."/>
            <person name="Sharma A."/>
            <person name="Chen X.G."/>
            <person name="Waterhouse R.M."/>
            <person name="Komissarov A."/>
            <person name="Riehle M.M."/>
            <person name="Shouche Y."/>
            <person name="Sharakhova M.V."/>
            <person name="Lawson D."/>
            <person name="Pakpour N."/>
            <person name="Arensburger P."/>
            <person name="Davidson V.L."/>
            <person name="Eiglmeier K."/>
            <person name="Emrich S."/>
            <person name="George P."/>
            <person name="Kennedy R.C."/>
            <person name="Mane S.P."/>
            <person name="Maslen G."/>
            <person name="Oringanje C."/>
            <person name="Qi Y."/>
            <person name="Settlage R."/>
            <person name="Tojo M."/>
            <person name="Tubio J.M."/>
            <person name="Unger M.F."/>
            <person name="Wang B."/>
            <person name="Vernick K.D."/>
            <person name="Ribeiro J.M."/>
            <person name="James A.A."/>
            <person name="Michel K."/>
            <person name="Riehle M.A."/>
            <person name="Luckhart S."/>
            <person name="Sharakhov I.V."/>
            <person name="Tu Z."/>
        </authorList>
    </citation>
    <scope>NUCLEOTIDE SEQUENCE [LARGE SCALE GENOMIC DNA]</scope>
    <source>
        <strain evidence="3">Indian</strain>
    </source>
</reference>
<feature type="region of interest" description="Disordered" evidence="1">
    <location>
        <begin position="1691"/>
        <end position="1728"/>
    </location>
</feature>
<feature type="region of interest" description="Disordered" evidence="1">
    <location>
        <begin position="483"/>
        <end position="502"/>
    </location>
</feature>
<evidence type="ECO:0000256" key="1">
    <source>
        <dbReference type="SAM" id="MobiDB-lite"/>
    </source>
</evidence>
<dbReference type="EnsemblMetazoa" id="ASTEI08766-RA">
    <property type="protein sequence ID" value="ASTEI08766-PA"/>
    <property type="gene ID" value="ASTEI08766"/>
</dbReference>
<feature type="region of interest" description="Disordered" evidence="1">
    <location>
        <begin position="1749"/>
        <end position="1803"/>
    </location>
</feature>
<name>A0A182YJY0_ANOST</name>
<organism evidence="2 3">
    <name type="scientific">Anopheles stephensi</name>
    <name type="common">Indo-Pakistan malaria mosquito</name>
    <dbReference type="NCBI Taxonomy" id="30069"/>
    <lineage>
        <taxon>Eukaryota</taxon>
        <taxon>Metazoa</taxon>
        <taxon>Ecdysozoa</taxon>
        <taxon>Arthropoda</taxon>
        <taxon>Hexapoda</taxon>
        <taxon>Insecta</taxon>
        <taxon>Pterygota</taxon>
        <taxon>Neoptera</taxon>
        <taxon>Endopterygota</taxon>
        <taxon>Diptera</taxon>
        <taxon>Nematocera</taxon>
        <taxon>Culicoidea</taxon>
        <taxon>Culicidae</taxon>
        <taxon>Anophelinae</taxon>
        <taxon>Anopheles</taxon>
    </lineage>
</organism>
<feature type="compositionally biased region" description="Polar residues" evidence="1">
    <location>
        <begin position="712"/>
        <end position="727"/>
    </location>
</feature>
<sequence length="2050" mass="221378">MQPIQWGHKAFPSNGSKTRQYGAVVLLLLPPPLLPLPFQSTDLCCLIAGDEEYLEVVRSEAGRLVDDVLEQSVSIVSSSQPGPLTIDRDLQPPSESEQYAIRSDILSSTDGDAVVKSPTIESMSGKSFDDNMSNPEYDPLLLGSAFGATAVGADGQPFALPTMQQDIHEEADHEAREDVGRTSVEDGDVKLEAGKAMVGDVCLPTADRAVDESTKPVPDDSELVDPERATADRRAKKIDRKYARLSSDLGPEVLLDKNPEYDDAISQIKDEVSMLQSEYSKLSWDESVSMTTGDFGSSTPDNDLQAANATDANDAATADLHHVLAAASATGFERQEHTSSTVAGTLAQQDHSSSIASTEPEKPSLDSSSYDGQPVPKPRTSISSRTDTATRSSLLESFEHQDSIEQYPEPMPTHSSADVDLHLRQGSITSDDLSHVAQKDSSEMVTSEEDISTGAKFFIGECSSDIITRSSTEKRSDYAFDNEGYTFSQDSQGTDDETRREAMEAYQQQIKLEDGFTLDSLKELDMGLRSSGKPPVVHSPVSASAVQPVTKPSQTVEPGEATILDTTNEQYSHMTIDEITIAKTLEEVKESLDAVQEELIEAVSDGTPIKQSPSEFEFKILPSTRYVQDPIYETNQEEAVAVSTATSAAITTTTIVSESVLSDSEPKPSVVGPPIKIDEPPTGGSSDSSQIEMSARLRHGPHQGVHQPKGSRWSTTDVDSSGESHYQSFEHTDSSRPLSSDIEQQMLPYASSEYETAQDHSIVPTSIGTEYHSAVSTLHSYPVSSHDSMKSFDSESSGNLASIESEATETLVPSTMDVDFDSSDAALIHDDSEDDLRDKMLLLDDKEELSSNASSVPIAMKRSHEMDFAELKSDSMAEESMHFSEQREAAGAAVEMMMQDEKLLSSSIGTARDLVEAMQATSLEDVKTEPADDAKLGTSLEDGSILSISLSSASNLETIMENLSEKTTVPGPVPTHVEIGLDAVTPTTAGGTTGYIGDITLTSTVLKEGDVNFLNTQATTEIIEVSTGGDLSGRDESEETVRKRGHKRTESTSIISGKFMADMGEGNRDSIESQDESLSQEASKQASSSERDETREESSDSDYDRYESEYSRSFRAPVAQSKKKDKKPGGDVFEKDFELDRRNSFSPSQSVIETIVEDVHAEIEQSDEAQQIMASKSQMLKEYRESSSHNIPDIHVTDDFAEPLSPSKDDMDVYQEESFTASKQVTTTVSSETVSKSETTAATTTMTTTVVSSASSTSGAPKQTGIQYAKQEEYQLTEEQYQELIEQKYKAKLADTTTKYGYDVDDKDDSAGSDSFEMLEQPDISDEFVIVEEVAREAHEFDSEGKSMAIKPTKIEKKHDEDVEKILVKSAPAHTNAGSMYAANMRDDMMYEFEESPPTGGAEGGVGADGVTMDLLNNGLLEESKRWVEMQLAETQNFRYPYEDRLEDIKEEDTDFEVGSSRIGSIKDSFSSTPDYDMLAKRMASREHDDISMSSLQEFENLEHVISLENRKMQQGSQDSLSNGSFTRRFMQRGVHGDDISLSSLKEFEGLENACIEAHLIEIKAKEEAALLLSRSDESNKSNGSNGAKRSPPSNGSGVPVPKRQQSGEGSSSAQQIISSSSITTTVVGSAGSTVPSELISTKVEKKITTESGRDGGSAVSTTTTTVTTISHEGQVRQVFDEEDLTSHVLTVSSDSLDGTRTAPKQLPASRDRLPSAHSSSDSLEMHSKNNVDVMTSSIDSIEFSKTGVATTRSSQSDSIEHMAQQQQQPYRSDSTDSIEAQQQQQKLQQQAHAAQAQGIHGLSDTKRDSLESLTAASSDNQSGFSSPTKSVHGSRQSSESGVGAASAYHQQQQQQHTVQTTVSSLHTTTVTGGRTMQKDISADSLTGPDAAFLTSTESLETSSTATNATYQNETDSQMSSSVTSCDSITMVVDAVGSQVLDDWDNFASSASMATGHQGTGSGGFATSVMTASMSAYSSATGGSSSGSSVVTNVIHTAQQQQQQREASSTFSSSTVTMVSSSSSATSASFHVAQQQLGESELLSRELFPG</sequence>
<feature type="region of interest" description="Disordered" evidence="1">
    <location>
        <begin position="1575"/>
        <end position="1618"/>
    </location>
</feature>
<feature type="compositionally biased region" description="Polar residues" evidence="1">
    <location>
        <begin position="1815"/>
        <end position="1841"/>
    </location>
</feature>
<dbReference type="VEuPathDB" id="VectorBase:ASTEI08766"/>
<feature type="region of interest" description="Disordered" evidence="1">
    <location>
        <begin position="1025"/>
        <end position="1146"/>
    </location>
</feature>
<feature type="compositionally biased region" description="Low complexity" evidence="1">
    <location>
        <begin position="1894"/>
        <end position="1910"/>
    </location>
</feature>
<feature type="compositionally biased region" description="Low complexity" evidence="1">
    <location>
        <begin position="534"/>
        <end position="549"/>
    </location>
</feature>
<feature type="compositionally biased region" description="Low complexity" evidence="1">
    <location>
        <begin position="1850"/>
        <end position="1872"/>
    </location>
</feature>